<dbReference type="GeneID" id="19464582"/>
<dbReference type="InterPro" id="IPR043729">
    <property type="entry name" value="DUF5672"/>
</dbReference>
<dbReference type="OrthoDB" id="10025998at2759"/>
<protein>
    <recommendedName>
        <fullName evidence="2">DUF5672 domain-containing protein</fullName>
    </recommendedName>
</protein>
<gene>
    <name evidence="3" type="ORF">GLAREA_05528</name>
</gene>
<evidence type="ECO:0000313" key="3">
    <source>
        <dbReference type="EMBL" id="EPE36190.1"/>
    </source>
</evidence>
<dbReference type="HOGENOM" id="CLU_048589_1_0_1"/>
<dbReference type="OMA" id="PEWPVIL"/>
<dbReference type="KEGG" id="glz:GLAREA_05528"/>
<feature type="region of interest" description="Disordered" evidence="1">
    <location>
        <begin position="43"/>
        <end position="74"/>
    </location>
</feature>
<dbReference type="EMBL" id="KE145353">
    <property type="protein sequence ID" value="EPE36190.1"/>
    <property type="molecule type" value="Genomic_DNA"/>
</dbReference>
<dbReference type="Proteomes" id="UP000016922">
    <property type="component" value="Unassembled WGS sequence"/>
</dbReference>
<accession>S3DEL4</accession>
<proteinExistence type="predicted"/>
<dbReference type="AlphaFoldDB" id="S3DEL4"/>
<feature type="domain" description="DUF5672" evidence="2">
    <location>
        <begin position="145"/>
        <end position="295"/>
    </location>
</feature>
<sequence>MDDKRRKSRSILLTAFVVLVILWIFKLSHPQFSFFPAHGGHELTSTTPEPAENQVKENGASRSGKWKTRPANPQALSTDVFNGTITNKAAVIIETRFRTNIIPLILHFSSVLGYSWPIIIYTAPESLGEFSTSAALAHYVKSKTIQIRTLPQTVFFTNSDSVSKFMTDKWIWEDLAPAEHILTFQSDSMLCSNAARSVDDFFEYDLIGAPIKPEAGKGYNSGLSLRKRSTVLRILEEWDWKETKTDEDRFEDRWYLNKMKMLQERQTVAGISPNDAGIINLPSIEVARTFSVEAIDYPHPLGVRQVHKWEEKQLAPLEEWCPEYKLCREDPTIDPPPKDPPK</sequence>
<keyword evidence="4" id="KW-1185">Reference proteome</keyword>
<evidence type="ECO:0000256" key="1">
    <source>
        <dbReference type="SAM" id="MobiDB-lite"/>
    </source>
</evidence>
<evidence type="ECO:0000313" key="4">
    <source>
        <dbReference type="Proteomes" id="UP000016922"/>
    </source>
</evidence>
<dbReference type="RefSeq" id="XP_008077008.1">
    <property type="nucleotide sequence ID" value="XM_008078817.1"/>
</dbReference>
<organism evidence="3 4">
    <name type="scientific">Glarea lozoyensis (strain ATCC 20868 / MF5171)</name>
    <dbReference type="NCBI Taxonomy" id="1116229"/>
    <lineage>
        <taxon>Eukaryota</taxon>
        <taxon>Fungi</taxon>
        <taxon>Dikarya</taxon>
        <taxon>Ascomycota</taxon>
        <taxon>Pezizomycotina</taxon>
        <taxon>Leotiomycetes</taxon>
        <taxon>Helotiales</taxon>
        <taxon>Helotiaceae</taxon>
        <taxon>Glarea</taxon>
    </lineage>
</organism>
<reference evidence="3 4" key="1">
    <citation type="journal article" date="2013" name="BMC Genomics">
        <title>Genomics-driven discovery of the pneumocandin biosynthetic gene cluster in the fungus Glarea lozoyensis.</title>
        <authorList>
            <person name="Chen L."/>
            <person name="Yue Q."/>
            <person name="Zhang X."/>
            <person name="Xiang M."/>
            <person name="Wang C."/>
            <person name="Li S."/>
            <person name="Che Y."/>
            <person name="Ortiz-Lopez F.J."/>
            <person name="Bills G.F."/>
            <person name="Liu X."/>
            <person name="An Z."/>
        </authorList>
    </citation>
    <scope>NUCLEOTIDE SEQUENCE [LARGE SCALE GENOMIC DNA]</scope>
    <source>
        <strain evidence="4">ATCC 20868 / MF5171</strain>
    </source>
</reference>
<evidence type="ECO:0000259" key="2">
    <source>
        <dbReference type="Pfam" id="PF18922"/>
    </source>
</evidence>
<dbReference type="eggNOG" id="ENOG502SS9V">
    <property type="taxonomic scope" value="Eukaryota"/>
</dbReference>
<name>S3DEL4_GLAL2</name>
<dbReference type="Pfam" id="PF18922">
    <property type="entry name" value="DUF5672"/>
    <property type="match status" value="1"/>
</dbReference>
<dbReference type="STRING" id="1116229.S3DEL4"/>